<dbReference type="EMBL" id="BSPD01000023">
    <property type="protein sequence ID" value="GLS25139.1"/>
    <property type="molecule type" value="Genomic_DNA"/>
</dbReference>
<gene>
    <name evidence="1" type="ORF">GCM10007877_08530</name>
</gene>
<dbReference type="InterPro" id="IPR011659">
    <property type="entry name" value="WD40"/>
</dbReference>
<comment type="caution">
    <text evidence="1">The sequence shown here is derived from an EMBL/GenBank/DDBJ whole genome shotgun (WGS) entry which is preliminary data.</text>
</comment>
<proteinExistence type="predicted"/>
<accession>A0AA37T1C0</accession>
<dbReference type="Proteomes" id="UP001156870">
    <property type="component" value="Unassembled WGS sequence"/>
</dbReference>
<keyword evidence="2" id="KW-1185">Reference proteome</keyword>
<dbReference type="PROSITE" id="PS51257">
    <property type="entry name" value="PROKAR_LIPOPROTEIN"/>
    <property type="match status" value="1"/>
</dbReference>
<evidence type="ECO:0000313" key="1">
    <source>
        <dbReference type="EMBL" id="GLS25139.1"/>
    </source>
</evidence>
<name>A0AA37T1C0_9GAMM</name>
<dbReference type="Pfam" id="PF07676">
    <property type="entry name" value="PD40"/>
    <property type="match status" value="1"/>
</dbReference>
<dbReference type="RefSeq" id="WP_232595319.1">
    <property type="nucleotide sequence ID" value="NZ_BSPD01000023.1"/>
</dbReference>
<dbReference type="AlphaFoldDB" id="A0AA37T1C0"/>
<sequence>MNRVTLTTISLFSILLSACNNNTKDGLISSTPLYLGQNPPGLTPELFAPEIIRTEFREAEAAISPDLKSFYFRRRGGEYKYNTLVVVEWHEGQWTESVIGEKMGEPFLSADGQILHMGRKYMRRTESGWSDAMDRSAPLNNLPIMRLTSSLNGTYYFDDAVGEGNIRFSPITDGKREKPRALVDEIDMGPYRAHPYIAPDESYLIWDDQRASGFGRADLYISFRQQDGSWGPSINLGDEINTEYSEAFGSVSPDGKYFFFHRSPGGDKGDIFWVDAQFIDILKPKGTVPNTYMTEVVKEQ</sequence>
<protein>
    <recommendedName>
        <fullName evidence="3">WD40-like Beta Propeller Repeat</fullName>
    </recommendedName>
</protein>
<evidence type="ECO:0008006" key="3">
    <source>
        <dbReference type="Google" id="ProtNLM"/>
    </source>
</evidence>
<organism evidence="1 2">
    <name type="scientific">Marinibactrum halimedae</name>
    <dbReference type="NCBI Taxonomy" id="1444977"/>
    <lineage>
        <taxon>Bacteria</taxon>
        <taxon>Pseudomonadati</taxon>
        <taxon>Pseudomonadota</taxon>
        <taxon>Gammaproteobacteria</taxon>
        <taxon>Cellvibrionales</taxon>
        <taxon>Cellvibrionaceae</taxon>
        <taxon>Marinibactrum</taxon>
    </lineage>
</organism>
<dbReference type="SUPFAM" id="SSF82171">
    <property type="entry name" value="DPP6 N-terminal domain-like"/>
    <property type="match status" value="1"/>
</dbReference>
<reference evidence="1 2" key="1">
    <citation type="journal article" date="2014" name="Int. J. Syst. Evol. Microbiol.">
        <title>Complete genome sequence of Corynebacterium casei LMG S-19264T (=DSM 44701T), isolated from a smear-ripened cheese.</title>
        <authorList>
            <consortium name="US DOE Joint Genome Institute (JGI-PGF)"/>
            <person name="Walter F."/>
            <person name="Albersmeier A."/>
            <person name="Kalinowski J."/>
            <person name="Ruckert C."/>
        </authorList>
    </citation>
    <scope>NUCLEOTIDE SEQUENCE [LARGE SCALE GENOMIC DNA]</scope>
    <source>
        <strain evidence="1 2">NBRC 110095</strain>
    </source>
</reference>
<evidence type="ECO:0000313" key="2">
    <source>
        <dbReference type="Proteomes" id="UP001156870"/>
    </source>
</evidence>